<feature type="transmembrane region" description="Helical" evidence="2">
    <location>
        <begin position="15"/>
        <end position="47"/>
    </location>
</feature>
<dbReference type="EMBL" id="WEKT01000013">
    <property type="protein sequence ID" value="MZI93461.1"/>
    <property type="molecule type" value="Genomic_DNA"/>
</dbReference>
<comment type="subcellular location">
    <subcellularLocation>
        <location evidence="1">Cell inner membrane</location>
        <topology evidence="1">Multi-pass membrane protein</topology>
    </subcellularLocation>
</comment>
<keyword evidence="1 2" id="KW-0472">Membrane</keyword>
<feature type="transmembrane region" description="Helical" evidence="2">
    <location>
        <begin position="106"/>
        <end position="124"/>
    </location>
</feature>
<dbReference type="PANTHER" id="PTHR35813:SF1">
    <property type="entry name" value="INNER MEMBRANE PROTEIN YBAN"/>
    <property type="match status" value="1"/>
</dbReference>
<keyword evidence="2" id="KW-1133">Transmembrane helix</keyword>
<keyword evidence="1" id="KW-0997">Cell inner membrane</keyword>
<organism evidence="3 4">
    <name type="scientific">Vibrio eleionomae</name>
    <dbReference type="NCBI Taxonomy" id="2653505"/>
    <lineage>
        <taxon>Bacteria</taxon>
        <taxon>Pseudomonadati</taxon>
        <taxon>Pseudomonadota</taxon>
        <taxon>Gammaproteobacteria</taxon>
        <taxon>Vibrionales</taxon>
        <taxon>Vibrionaceae</taxon>
        <taxon>Vibrio</taxon>
    </lineage>
</organism>
<comment type="caution">
    <text evidence="3">The sequence shown here is derived from an EMBL/GenBank/DDBJ whole genome shotgun (WGS) entry which is preliminary data.</text>
</comment>
<dbReference type="InterPro" id="IPR007401">
    <property type="entry name" value="DUF454"/>
</dbReference>
<evidence type="ECO:0000256" key="2">
    <source>
        <dbReference type="SAM" id="Phobius"/>
    </source>
</evidence>
<accession>A0A7X4LKF0</accession>
<sequence>MSLIRKSLTRFACLLLGWIALLLGIVGIVLPVLPTTPFILLASFCFIRSSPRYHSWLHQHPWFGPILTNWEKNRSVSKITKRRGLVVIVLSFCFSIYIVRYLWLKVLLFVVFVVLISWFIKLPVNELVDNRRENH</sequence>
<gene>
    <name evidence="3" type="ORF">F9817_09645</name>
</gene>
<evidence type="ECO:0000313" key="3">
    <source>
        <dbReference type="EMBL" id="MZI93461.1"/>
    </source>
</evidence>
<dbReference type="Pfam" id="PF04304">
    <property type="entry name" value="DUF454"/>
    <property type="match status" value="1"/>
</dbReference>
<dbReference type="GO" id="GO:0005886">
    <property type="term" value="C:plasma membrane"/>
    <property type="evidence" value="ECO:0007669"/>
    <property type="project" value="UniProtKB-SubCell"/>
</dbReference>
<dbReference type="Proteomes" id="UP000462621">
    <property type="component" value="Unassembled WGS sequence"/>
</dbReference>
<name>A0A7X4LKF0_9VIBR</name>
<dbReference type="PIRSF" id="PIRSF016789">
    <property type="entry name" value="DUF454"/>
    <property type="match status" value="1"/>
</dbReference>
<reference evidence="3 4" key="1">
    <citation type="submission" date="2019-10" db="EMBL/GenBank/DDBJ databases">
        <title>Vibrio sp. nov. isolated from a shrimp pond.</title>
        <authorList>
            <person name="Gomez-Gil B."/>
            <person name="Enciso-Ibarra J."/>
            <person name="Enciso-Ibarra K."/>
            <person name="Bolan-Mejia C."/>
        </authorList>
    </citation>
    <scope>NUCLEOTIDE SEQUENCE [LARGE SCALE GENOMIC DNA]</scope>
    <source>
        <strain evidence="3 4">CAIM 722</strain>
    </source>
</reference>
<dbReference type="RefSeq" id="WP_161154897.1">
    <property type="nucleotide sequence ID" value="NZ_WEKT01000013.1"/>
</dbReference>
<keyword evidence="2" id="KW-0812">Transmembrane</keyword>
<keyword evidence="4" id="KW-1185">Reference proteome</keyword>
<evidence type="ECO:0000256" key="1">
    <source>
        <dbReference type="PIRNR" id="PIRNR016789"/>
    </source>
</evidence>
<dbReference type="PANTHER" id="PTHR35813">
    <property type="entry name" value="INNER MEMBRANE PROTEIN YBAN"/>
    <property type="match status" value="1"/>
</dbReference>
<evidence type="ECO:0000313" key="4">
    <source>
        <dbReference type="Proteomes" id="UP000462621"/>
    </source>
</evidence>
<dbReference type="AlphaFoldDB" id="A0A7X4LKF0"/>
<feature type="transmembrane region" description="Helical" evidence="2">
    <location>
        <begin position="84"/>
        <end position="100"/>
    </location>
</feature>
<protein>
    <recommendedName>
        <fullName evidence="1">Inner membrane protein</fullName>
    </recommendedName>
</protein>
<proteinExistence type="predicted"/>
<keyword evidence="1" id="KW-1003">Cell membrane</keyword>